<gene>
    <name evidence="2" type="ORF">BCV70DRAFT_217026</name>
</gene>
<feature type="compositionally biased region" description="Basic residues" evidence="1">
    <location>
        <begin position="320"/>
        <end position="330"/>
    </location>
</feature>
<protein>
    <submittedName>
        <fullName evidence="2">Uncharacterized protein</fullName>
    </submittedName>
</protein>
<feature type="compositionally biased region" description="Low complexity" evidence="1">
    <location>
        <begin position="57"/>
        <end position="72"/>
    </location>
</feature>
<feature type="region of interest" description="Disordered" evidence="1">
    <location>
        <begin position="1"/>
        <end position="147"/>
    </location>
</feature>
<dbReference type="AlphaFoldDB" id="A0A317XNU4"/>
<feature type="compositionally biased region" description="Basic and acidic residues" evidence="1">
    <location>
        <begin position="652"/>
        <end position="662"/>
    </location>
</feature>
<accession>A0A317XNU4</accession>
<feature type="compositionally biased region" description="Low complexity" evidence="1">
    <location>
        <begin position="611"/>
        <end position="636"/>
    </location>
</feature>
<feature type="compositionally biased region" description="Acidic residues" evidence="1">
    <location>
        <begin position="751"/>
        <end position="761"/>
    </location>
</feature>
<name>A0A317XNU4_9BASI</name>
<sequence length="842" mass="89720">MPPRRSSRRLAGGAPSSDVAGRSGTPSVDVDARLNNENAPAARDVGTRYAKSATEKSLPSSTRSSTPRTPLTDRNVPSRLRISTEKGLATATSTRKASTAHPAHPNEQTRSRRLGPARKATSSRGVADIGTASTSAKSSGRHFAVHSSERELELFTHVEIPAVAPRDETVLDESATAAPFSGKTAPPANSGRVSRPRKEPVSTQTLASVTDSEENKPLPTTRQRARGSPGRTSRKPVAAKSASPRPPMSASISSHSSADDKENVPPTGAVLDSQLGTLHRGAAGRRSPSSSALQLQRGFGHRHDLTSSDPIPLHSTPLVSHRKSSGRPKMRSGTPSRAALQELQVQPSLDELFPVSSHSDSLDSPGVGRRSSAVPASDSKLQEYQDLGVLKVRAWKAAGNGGQDIEPLSPLGSTESHDVADLSASVPRHVEAEGGVTAFVEVPASGDHSEELAYSAPRDDDDDEFGFLMAERKVKRQRNRASSLLSNMATPPVSATRPAGCVDDLDDDLYIDDLPEPIHTSEDVRLAEFAFHMSSSPPLAAPPGEVVPPASQKATKLVTPPSPSPVDTESERPNAEEESTGRVTRSRSRTQRLGDATAVTPKDLKDAGDETSMPSLSGLLTSSPTSKRTRSRAASTSKKDQKASKIAGVPLKKKEQEERKVLELLAMSSSSPAPSTSSPSPGFSPQKSRKKLRMDDALALLPSRKPIAHPRSARTKAKAKSAPKSQQKAKPGTFRSVSTRISRKSDTVIEVSDEAEEQSDDQTEHSDNEHDGSDEEAPVISRRSRPRAGTQSKTTLDKGKRRARSPARSSSPSPTDDAVLRATRLKEIAEAANYKLEVEVTL</sequence>
<dbReference type="EMBL" id="KZ819193">
    <property type="protein sequence ID" value="PWY99984.1"/>
    <property type="molecule type" value="Genomic_DNA"/>
</dbReference>
<feature type="compositionally biased region" description="Low complexity" evidence="1">
    <location>
        <begin position="722"/>
        <end position="731"/>
    </location>
</feature>
<feature type="region of interest" description="Disordered" evidence="1">
    <location>
        <begin position="400"/>
        <end position="421"/>
    </location>
</feature>
<feature type="compositionally biased region" description="Polar residues" evidence="1">
    <location>
        <begin position="480"/>
        <end position="489"/>
    </location>
</feature>
<feature type="compositionally biased region" description="Low complexity" evidence="1">
    <location>
        <begin position="668"/>
        <end position="685"/>
    </location>
</feature>
<evidence type="ECO:0000256" key="1">
    <source>
        <dbReference type="SAM" id="MobiDB-lite"/>
    </source>
</evidence>
<feature type="compositionally biased region" description="Low complexity" evidence="1">
    <location>
        <begin position="89"/>
        <end position="100"/>
    </location>
</feature>
<feature type="compositionally biased region" description="Basic and acidic residues" evidence="1">
    <location>
        <begin position="762"/>
        <end position="771"/>
    </location>
</feature>
<keyword evidence="3" id="KW-1185">Reference proteome</keyword>
<dbReference type="OrthoDB" id="2555312at2759"/>
<dbReference type="InParanoid" id="A0A317XNU4"/>
<evidence type="ECO:0000313" key="2">
    <source>
        <dbReference type="EMBL" id="PWY99984.1"/>
    </source>
</evidence>
<feature type="region of interest" description="Disordered" evidence="1">
    <location>
        <begin position="534"/>
        <end position="819"/>
    </location>
</feature>
<evidence type="ECO:0000313" key="3">
    <source>
        <dbReference type="Proteomes" id="UP000246740"/>
    </source>
</evidence>
<feature type="region of interest" description="Disordered" evidence="1">
    <location>
        <begin position="479"/>
        <end position="500"/>
    </location>
</feature>
<feature type="region of interest" description="Disordered" evidence="1">
    <location>
        <begin position="160"/>
        <end position="380"/>
    </location>
</feature>
<feature type="compositionally biased region" description="Polar residues" evidence="1">
    <location>
        <begin position="201"/>
        <end position="210"/>
    </location>
</feature>
<reference evidence="2 3" key="1">
    <citation type="journal article" date="2018" name="Mol. Biol. Evol.">
        <title>Broad Genomic Sampling Reveals a Smut Pathogenic Ancestry of the Fungal Clade Ustilaginomycotina.</title>
        <authorList>
            <person name="Kijpornyongpan T."/>
            <person name="Mondo S.J."/>
            <person name="Barry K."/>
            <person name="Sandor L."/>
            <person name="Lee J."/>
            <person name="Lipzen A."/>
            <person name="Pangilinan J."/>
            <person name="LaButti K."/>
            <person name="Hainaut M."/>
            <person name="Henrissat B."/>
            <person name="Grigoriev I.V."/>
            <person name="Spatafora J.W."/>
            <person name="Aime M.C."/>
        </authorList>
    </citation>
    <scope>NUCLEOTIDE SEQUENCE [LARGE SCALE GENOMIC DNA]</scope>
    <source>
        <strain evidence="2 3">MCA 3645</strain>
    </source>
</reference>
<feature type="compositionally biased region" description="Low complexity" evidence="1">
    <location>
        <begin position="280"/>
        <end position="292"/>
    </location>
</feature>
<organism evidence="2 3">
    <name type="scientific">Testicularia cyperi</name>
    <dbReference type="NCBI Taxonomy" id="1882483"/>
    <lineage>
        <taxon>Eukaryota</taxon>
        <taxon>Fungi</taxon>
        <taxon>Dikarya</taxon>
        <taxon>Basidiomycota</taxon>
        <taxon>Ustilaginomycotina</taxon>
        <taxon>Ustilaginomycetes</taxon>
        <taxon>Ustilaginales</taxon>
        <taxon>Anthracoideaceae</taxon>
        <taxon>Testicularia</taxon>
    </lineage>
</organism>
<feature type="compositionally biased region" description="Basic residues" evidence="1">
    <location>
        <begin position="706"/>
        <end position="721"/>
    </location>
</feature>
<proteinExistence type="predicted"/>
<dbReference type="Proteomes" id="UP000246740">
    <property type="component" value="Unassembled WGS sequence"/>
</dbReference>